<feature type="domain" description="ZZ-type" evidence="53">
    <location>
        <begin position="2936"/>
        <end position="2989"/>
    </location>
</feature>
<evidence type="ECO:0000256" key="23">
    <source>
        <dbReference type="ARBA" id="ARBA00022801"/>
    </source>
</evidence>
<evidence type="ECO:0000259" key="54">
    <source>
        <dbReference type="PROSITE" id="PS51727"/>
    </source>
</evidence>
<reference evidence="55 56" key="1">
    <citation type="journal article" date="2021" name="Hortic Res">
        <title>The domestication of Cucurbita argyrosperma as revealed by the genome of its wild relative.</title>
        <authorList>
            <person name="Barrera-Redondo J."/>
            <person name="Sanchez-de la Vega G."/>
            <person name="Aguirre-Liguori J.A."/>
            <person name="Castellanos-Morales G."/>
            <person name="Gutierrez-Guerrero Y.T."/>
            <person name="Aguirre-Dugua X."/>
            <person name="Aguirre-Planter E."/>
            <person name="Tenaillon M.I."/>
            <person name="Lira-Saade R."/>
            <person name="Eguiarte L.E."/>
        </authorList>
    </citation>
    <scope>NUCLEOTIDE SEQUENCE [LARGE SCALE GENOMIC DNA]</scope>
    <source>
        <strain evidence="55">JBR-2021</strain>
    </source>
</reference>
<evidence type="ECO:0000256" key="33">
    <source>
        <dbReference type="ARBA" id="ARBA00023163"/>
    </source>
</evidence>
<dbReference type="CDD" id="cd15799">
    <property type="entry name" value="PMEI-like_4"/>
    <property type="match status" value="1"/>
</dbReference>
<evidence type="ECO:0000256" key="20">
    <source>
        <dbReference type="ARBA" id="ARBA00022741"/>
    </source>
</evidence>
<dbReference type="InterPro" id="IPR001611">
    <property type="entry name" value="Leu-rich_rpt"/>
</dbReference>
<dbReference type="CDD" id="cd02174">
    <property type="entry name" value="CCT"/>
    <property type="match status" value="1"/>
</dbReference>
<keyword evidence="28" id="KW-0805">Transcription regulation</keyword>
<evidence type="ECO:0000256" key="35">
    <source>
        <dbReference type="ARBA" id="ARBA00023180"/>
    </source>
</evidence>
<dbReference type="CDD" id="cd02337">
    <property type="entry name" value="ZZ_CBP"/>
    <property type="match status" value="1"/>
</dbReference>
<organism evidence="55 56">
    <name type="scientific">Cucurbita argyrosperma subsp. sororia</name>
    <dbReference type="NCBI Taxonomy" id="37648"/>
    <lineage>
        <taxon>Eukaryota</taxon>
        <taxon>Viridiplantae</taxon>
        <taxon>Streptophyta</taxon>
        <taxon>Embryophyta</taxon>
        <taxon>Tracheophyta</taxon>
        <taxon>Spermatophyta</taxon>
        <taxon>Magnoliopsida</taxon>
        <taxon>eudicotyledons</taxon>
        <taxon>Gunneridae</taxon>
        <taxon>Pentapetalae</taxon>
        <taxon>rosids</taxon>
        <taxon>fabids</taxon>
        <taxon>Cucurbitales</taxon>
        <taxon>Cucurbitaceae</taxon>
        <taxon>Cucurbiteae</taxon>
        <taxon>Cucurbita</taxon>
    </lineage>
</organism>
<dbReference type="Pfam" id="PF01467">
    <property type="entry name" value="CTP_transf_like"/>
    <property type="match status" value="2"/>
</dbReference>
<feature type="domain" description="ZZ-type" evidence="53">
    <location>
        <begin position="2808"/>
        <end position="2879"/>
    </location>
</feature>
<dbReference type="FunFam" id="3.30.200.20:FF:000328">
    <property type="entry name" value="Leucine-rich repeat protein kinase family protein"/>
    <property type="match status" value="1"/>
</dbReference>
<keyword evidence="36" id="KW-0594">Phospholipid biosynthesis</keyword>
<feature type="region of interest" description="Disordered" evidence="48">
    <location>
        <begin position="2143"/>
        <end position="2208"/>
    </location>
</feature>
<dbReference type="Pfam" id="PF00569">
    <property type="entry name" value="ZZ"/>
    <property type="match status" value="1"/>
</dbReference>
<keyword evidence="25 47" id="KW-0067">ATP-binding</keyword>
<comment type="similarity">
    <text evidence="7">In the C-terminal section; belongs to the pectinesterase family.</text>
</comment>
<evidence type="ECO:0000256" key="13">
    <source>
        <dbReference type="ARBA" id="ARBA00022614"/>
    </source>
</evidence>
<keyword evidence="23" id="KW-0378">Hydrolase</keyword>
<evidence type="ECO:0000256" key="47">
    <source>
        <dbReference type="PROSITE-ProRule" id="PRU10141"/>
    </source>
</evidence>
<evidence type="ECO:0000256" key="43">
    <source>
        <dbReference type="ARBA" id="ARBA00048017"/>
    </source>
</evidence>
<comment type="catalytic activity">
    <reaction evidence="43">
        <text>L-lysyl-[protein] + acetyl-CoA = N(6)-acetyl-L-lysyl-[protein] + CoA + H(+)</text>
        <dbReference type="Rhea" id="RHEA:45948"/>
        <dbReference type="Rhea" id="RHEA-COMP:9752"/>
        <dbReference type="Rhea" id="RHEA-COMP:10731"/>
        <dbReference type="ChEBI" id="CHEBI:15378"/>
        <dbReference type="ChEBI" id="CHEBI:29969"/>
        <dbReference type="ChEBI" id="CHEBI:57287"/>
        <dbReference type="ChEBI" id="CHEBI:57288"/>
        <dbReference type="ChEBI" id="CHEBI:61930"/>
        <dbReference type="EC" id="2.3.1.48"/>
    </reaction>
</comment>
<evidence type="ECO:0000259" key="53">
    <source>
        <dbReference type="PROSITE" id="PS50135"/>
    </source>
</evidence>
<feature type="region of interest" description="Disordered" evidence="48">
    <location>
        <begin position="1872"/>
        <end position="1894"/>
    </location>
</feature>
<evidence type="ECO:0000256" key="41">
    <source>
        <dbReference type="ARBA" id="ARBA00024221"/>
    </source>
</evidence>
<dbReference type="GO" id="GO:0005634">
    <property type="term" value="C:nucleus"/>
    <property type="evidence" value="ECO:0007669"/>
    <property type="project" value="UniProtKB-SubCell"/>
</dbReference>
<evidence type="ECO:0000256" key="39">
    <source>
        <dbReference type="ARBA" id="ARBA00023315"/>
    </source>
</evidence>
<dbReference type="EMBL" id="JAGKQH010000006">
    <property type="protein sequence ID" value="KAG6596294.1"/>
    <property type="molecule type" value="Genomic_DNA"/>
</dbReference>
<feature type="region of interest" description="Disordered" evidence="48">
    <location>
        <begin position="2248"/>
        <end position="2309"/>
    </location>
</feature>
<feature type="region of interest" description="Disordered" evidence="48">
    <location>
        <begin position="917"/>
        <end position="942"/>
    </location>
</feature>
<keyword evidence="26" id="KW-0156">Chromatin regulator</keyword>
<evidence type="ECO:0000256" key="19">
    <source>
        <dbReference type="ARBA" id="ARBA00022737"/>
    </source>
</evidence>
<comment type="similarity">
    <text evidence="8">Belongs to the cytidylyltransferase family.</text>
</comment>
<evidence type="ECO:0000259" key="51">
    <source>
        <dbReference type="PROSITE" id="PS50011"/>
    </source>
</evidence>
<feature type="domain" description="TAZ-type" evidence="52">
    <location>
        <begin position="2996"/>
        <end position="3079"/>
    </location>
</feature>
<dbReference type="FunFam" id="3.80.10.10:FF:000363">
    <property type="entry name" value="Leucine-rich repeat family protein"/>
    <property type="match status" value="1"/>
</dbReference>
<dbReference type="InterPro" id="IPR013178">
    <property type="entry name" value="Histone_AcTrfase_Rtt109/CBP"/>
</dbReference>
<dbReference type="FunFam" id="2.160.20.10:FF:000001">
    <property type="entry name" value="Pectinesterase"/>
    <property type="match status" value="1"/>
</dbReference>
<evidence type="ECO:0000256" key="34">
    <source>
        <dbReference type="ARBA" id="ARBA00023170"/>
    </source>
</evidence>
<evidence type="ECO:0000256" key="40">
    <source>
        <dbReference type="ARBA" id="ARBA00024191"/>
    </source>
</evidence>
<dbReference type="GO" id="GO:0004402">
    <property type="term" value="F:histone acetyltransferase activity"/>
    <property type="evidence" value="ECO:0007669"/>
    <property type="project" value="InterPro"/>
</dbReference>
<dbReference type="FunFam" id="1.10.510.10:FF:000453">
    <property type="entry name" value="LRR receptor-like serine/threonine-protein kinase HSL2"/>
    <property type="match status" value="1"/>
</dbReference>
<evidence type="ECO:0000256" key="42">
    <source>
        <dbReference type="ARBA" id="ARBA00031473"/>
    </source>
</evidence>
<comment type="function">
    <text evidence="1">Acetyltransferase enzyme. Acetylates histones, giving a specific tag for transcriptional activation.</text>
</comment>
<dbReference type="PANTHER" id="PTHR13808">
    <property type="entry name" value="CBP/P300-RELATED"/>
    <property type="match status" value="1"/>
</dbReference>
<dbReference type="InterPro" id="IPR001245">
    <property type="entry name" value="Ser-Thr/Tyr_kinase_cat_dom"/>
</dbReference>
<dbReference type="EC" id="2.7.11.1" evidence="9"/>
<evidence type="ECO:0000256" key="27">
    <source>
        <dbReference type="ARBA" id="ARBA00022989"/>
    </source>
</evidence>
<dbReference type="GO" id="GO:0008654">
    <property type="term" value="P:phospholipid biosynthetic process"/>
    <property type="evidence" value="ECO:0007669"/>
    <property type="project" value="UniProtKB-KW"/>
</dbReference>
<evidence type="ECO:0000256" key="9">
    <source>
        <dbReference type="ARBA" id="ARBA00012513"/>
    </source>
</evidence>
<feature type="binding site" evidence="47">
    <location>
        <position position="659"/>
    </location>
    <ligand>
        <name>ATP</name>
        <dbReference type="ChEBI" id="CHEBI:30616"/>
    </ligand>
</feature>
<keyword evidence="39" id="KW-0012">Acyltransferase</keyword>
<comment type="catalytic activity">
    <reaction evidence="44">
        <text>phosphoethanolamine + CTP + H(+) = CDP-ethanolamine + diphosphate</text>
        <dbReference type="Rhea" id="RHEA:24592"/>
        <dbReference type="ChEBI" id="CHEBI:15378"/>
        <dbReference type="ChEBI" id="CHEBI:33019"/>
        <dbReference type="ChEBI" id="CHEBI:37563"/>
        <dbReference type="ChEBI" id="CHEBI:57876"/>
        <dbReference type="ChEBI" id="CHEBI:58190"/>
        <dbReference type="EC" id="2.7.7.14"/>
    </reaction>
    <physiologicalReaction direction="left-to-right" evidence="44">
        <dbReference type="Rhea" id="RHEA:24593"/>
    </physiologicalReaction>
</comment>
<dbReference type="CDD" id="cd14066">
    <property type="entry name" value="STKc_IRAK"/>
    <property type="match status" value="1"/>
</dbReference>
<dbReference type="Pfam" id="PF07714">
    <property type="entry name" value="PK_Tyr_Ser-Thr"/>
    <property type="match status" value="1"/>
</dbReference>
<dbReference type="PROSITE" id="PS50011">
    <property type="entry name" value="PROTEIN_KINASE_DOM"/>
    <property type="match status" value="1"/>
</dbReference>
<name>A0AAV6NE74_9ROSI</name>
<evidence type="ECO:0000256" key="16">
    <source>
        <dbReference type="ARBA" id="ARBA00022695"/>
    </source>
</evidence>
<comment type="similarity">
    <text evidence="6">In the N-terminal section; belongs to the PMEI family.</text>
</comment>
<dbReference type="PROSITE" id="PS50134">
    <property type="entry name" value="ZF_TAZ"/>
    <property type="match status" value="2"/>
</dbReference>
<feature type="region of interest" description="Disordered" evidence="48">
    <location>
        <begin position="1945"/>
        <end position="1982"/>
    </location>
</feature>
<dbReference type="SMART" id="SM00291">
    <property type="entry name" value="ZnF_ZZ"/>
    <property type="match status" value="2"/>
</dbReference>
<keyword evidence="17" id="KW-0479">Metal-binding</keyword>
<evidence type="ECO:0000256" key="38">
    <source>
        <dbReference type="ARBA" id="ARBA00023264"/>
    </source>
</evidence>
<feature type="compositionally biased region" description="Low complexity" evidence="48">
    <location>
        <begin position="1771"/>
        <end position="1785"/>
    </location>
</feature>
<dbReference type="EC" id="2.3.1.48" evidence="10"/>
<feature type="compositionally biased region" description="Polar residues" evidence="48">
    <location>
        <begin position="1186"/>
        <end position="1197"/>
    </location>
</feature>
<dbReference type="Pfam" id="PF04043">
    <property type="entry name" value="PMEI"/>
    <property type="match status" value="1"/>
</dbReference>
<evidence type="ECO:0000256" key="49">
    <source>
        <dbReference type="SAM" id="Phobius"/>
    </source>
</evidence>
<dbReference type="Pfam" id="PF13855">
    <property type="entry name" value="LRR_8"/>
    <property type="match status" value="1"/>
</dbReference>
<feature type="compositionally biased region" description="Basic and acidic residues" evidence="48">
    <location>
        <begin position="2248"/>
        <end position="2266"/>
    </location>
</feature>
<dbReference type="Pfam" id="PF01095">
    <property type="entry name" value="Pectinesterase"/>
    <property type="match status" value="1"/>
</dbReference>
<feature type="compositionally biased region" description="Polar residues" evidence="48">
    <location>
        <begin position="1965"/>
        <end position="1974"/>
    </location>
</feature>
<dbReference type="GO" id="GO:0004857">
    <property type="term" value="F:enzyme inhibitor activity"/>
    <property type="evidence" value="ECO:0007669"/>
    <property type="project" value="InterPro"/>
</dbReference>
<dbReference type="GO" id="GO:0016020">
    <property type="term" value="C:membrane"/>
    <property type="evidence" value="ECO:0007669"/>
    <property type="project" value="UniProtKB-SubCell"/>
</dbReference>
<feature type="domain" description="TAZ-type" evidence="52">
    <location>
        <begin position="2040"/>
        <end position="2121"/>
    </location>
</feature>
<dbReference type="InterPro" id="IPR004821">
    <property type="entry name" value="Cyt_trans-like"/>
</dbReference>
<dbReference type="InterPro" id="IPR008271">
    <property type="entry name" value="Ser/Thr_kinase_AS"/>
</dbReference>
<evidence type="ECO:0000256" key="6">
    <source>
        <dbReference type="ARBA" id="ARBA00006027"/>
    </source>
</evidence>
<keyword evidence="32" id="KW-0010">Activator</keyword>
<dbReference type="GO" id="GO:0031490">
    <property type="term" value="F:chromatin DNA binding"/>
    <property type="evidence" value="ECO:0007669"/>
    <property type="project" value="TreeGrafter"/>
</dbReference>
<evidence type="ECO:0000259" key="52">
    <source>
        <dbReference type="PROSITE" id="PS50134"/>
    </source>
</evidence>
<dbReference type="FunFam" id="3.30.60.90:FF:000022">
    <property type="entry name" value="Histone acetyltransferase of the CBP family 12"/>
    <property type="match status" value="1"/>
</dbReference>
<feature type="compositionally biased region" description="Polar residues" evidence="48">
    <location>
        <begin position="1945"/>
        <end position="1956"/>
    </location>
</feature>
<dbReference type="PROSITE" id="PS01359">
    <property type="entry name" value="ZF_PHD_1"/>
    <property type="match status" value="1"/>
</dbReference>
<evidence type="ECO:0000256" key="29">
    <source>
        <dbReference type="ARBA" id="ARBA00023085"/>
    </source>
</evidence>
<keyword evidence="56" id="KW-1185">Reference proteome</keyword>
<dbReference type="Pfam" id="PF02135">
    <property type="entry name" value="zf-TAZ"/>
    <property type="match status" value="2"/>
</dbReference>
<feature type="non-terminal residue" evidence="55">
    <location>
        <position position="1"/>
    </location>
</feature>
<keyword evidence="24" id="KW-0862">Zinc</keyword>
<evidence type="ECO:0000256" key="15">
    <source>
        <dbReference type="ARBA" id="ARBA00022692"/>
    </source>
</evidence>
<dbReference type="Pfam" id="PF00628">
    <property type="entry name" value="PHD"/>
    <property type="match status" value="1"/>
</dbReference>
<evidence type="ECO:0000256" key="18">
    <source>
        <dbReference type="ARBA" id="ARBA00022729"/>
    </source>
</evidence>
<keyword evidence="34" id="KW-0675">Receptor</keyword>
<dbReference type="GO" id="GO:0042545">
    <property type="term" value="P:cell wall modification"/>
    <property type="evidence" value="ECO:0007669"/>
    <property type="project" value="InterPro"/>
</dbReference>
<keyword evidence="35" id="KW-0325">Glycoprotein</keyword>
<keyword evidence="29" id="KW-0063">Aspartyl esterase</keyword>
<feature type="region of interest" description="Disordered" evidence="48">
    <location>
        <begin position="1186"/>
        <end position="1212"/>
    </location>
</feature>
<dbReference type="Pfam" id="PF00560">
    <property type="entry name" value="LRR_1"/>
    <property type="match status" value="1"/>
</dbReference>
<feature type="compositionally biased region" description="Basic and acidic residues" evidence="48">
    <location>
        <begin position="1873"/>
        <end position="1883"/>
    </location>
</feature>
<feature type="chain" id="PRO_5043899439" description="Ethanolamine-phosphate cytidylyltransferase" evidence="50">
    <location>
        <begin position="20"/>
        <end position="3698"/>
    </location>
</feature>
<dbReference type="SMART" id="SM00856">
    <property type="entry name" value="PMEI"/>
    <property type="match status" value="1"/>
</dbReference>
<evidence type="ECO:0000256" key="50">
    <source>
        <dbReference type="SAM" id="SignalP"/>
    </source>
</evidence>
<evidence type="ECO:0000256" key="30">
    <source>
        <dbReference type="ARBA" id="ARBA00023098"/>
    </source>
</evidence>
<evidence type="ECO:0000256" key="26">
    <source>
        <dbReference type="ARBA" id="ARBA00022853"/>
    </source>
</evidence>
<dbReference type="GO" id="GO:0000123">
    <property type="term" value="C:histone acetyltransferase complex"/>
    <property type="evidence" value="ECO:0007669"/>
    <property type="project" value="TreeGrafter"/>
</dbReference>
<dbReference type="InterPro" id="IPR019787">
    <property type="entry name" value="Znf_PHD-finger"/>
</dbReference>
<evidence type="ECO:0000256" key="24">
    <source>
        <dbReference type="ARBA" id="ARBA00022833"/>
    </source>
</evidence>
<evidence type="ECO:0000256" key="10">
    <source>
        <dbReference type="ARBA" id="ARBA00013184"/>
    </source>
</evidence>
<keyword evidence="11" id="KW-0444">Lipid biosynthesis</keyword>
<comment type="pathway">
    <text evidence="5">Lipid metabolism.</text>
</comment>
<dbReference type="PANTHER" id="PTHR13808:SF1">
    <property type="entry name" value="HISTONE ACETYLTRANSFERASE"/>
    <property type="match status" value="1"/>
</dbReference>
<feature type="region of interest" description="Disordered" evidence="48">
    <location>
        <begin position="1771"/>
        <end position="1811"/>
    </location>
</feature>
<evidence type="ECO:0000256" key="37">
    <source>
        <dbReference type="ARBA" id="ARBA00023242"/>
    </source>
</evidence>
<evidence type="ECO:0000256" key="14">
    <source>
        <dbReference type="ARBA" id="ARBA00022679"/>
    </source>
</evidence>
<dbReference type="Pfam" id="PF08214">
    <property type="entry name" value="HAT_KAT11"/>
    <property type="match status" value="1"/>
</dbReference>
<dbReference type="GO" id="GO:0004674">
    <property type="term" value="F:protein serine/threonine kinase activity"/>
    <property type="evidence" value="ECO:0007669"/>
    <property type="project" value="UniProtKB-KW"/>
</dbReference>
<dbReference type="InterPro" id="IPR000070">
    <property type="entry name" value="Pectinesterase_cat"/>
</dbReference>
<keyword evidence="31 49" id="KW-0472">Membrane</keyword>
<comment type="caution">
    <text evidence="55">The sequence shown here is derived from an EMBL/GenBank/DDBJ whole genome shotgun (WGS) entry which is preliminary data.</text>
</comment>
<keyword evidence="14" id="KW-0808">Transferase</keyword>
<dbReference type="InterPro" id="IPR000433">
    <property type="entry name" value="Znf_ZZ"/>
</dbReference>
<dbReference type="PROSITE" id="PS00107">
    <property type="entry name" value="PROTEIN_KINASE_ATP"/>
    <property type="match status" value="1"/>
</dbReference>
<dbReference type="InterPro" id="IPR000719">
    <property type="entry name" value="Prot_kinase_dom"/>
</dbReference>
<keyword evidence="16" id="KW-0548">Nucleotidyltransferase</keyword>
<evidence type="ECO:0000256" key="1">
    <source>
        <dbReference type="ARBA" id="ARBA00002581"/>
    </source>
</evidence>
<feature type="compositionally biased region" description="Polar residues" evidence="48">
    <location>
        <begin position="2288"/>
        <end position="2297"/>
    </location>
</feature>
<dbReference type="FunFam" id="1.20.1020.10:FF:000003">
    <property type="entry name" value="Histone acetyltransferase HAC1-like protein"/>
    <property type="match status" value="1"/>
</dbReference>
<evidence type="ECO:0000313" key="56">
    <source>
        <dbReference type="Proteomes" id="UP000685013"/>
    </source>
</evidence>
<dbReference type="InterPro" id="IPR019786">
    <property type="entry name" value="Zinc_finger_PHD-type_CS"/>
</dbReference>
<dbReference type="InterPro" id="IPR000197">
    <property type="entry name" value="Znf_TAZ"/>
</dbReference>
<dbReference type="FunFam" id="3.80.10.10:FF:000830">
    <property type="entry name" value="Predicted protein"/>
    <property type="match status" value="1"/>
</dbReference>
<comment type="subcellular location">
    <subcellularLocation>
        <location evidence="3">Membrane</location>
        <topology evidence="3">Single-pass type I membrane protein</topology>
    </subcellularLocation>
    <subcellularLocation>
        <location evidence="2">Nucleus</location>
    </subcellularLocation>
</comment>
<dbReference type="GO" id="GO:0045944">
    <property type="term" value="P:positive regulation of transcription by RNA polymerase II"/>
    <property type="evidence" value="ECO:0007669"/>
    <property type="project" value="TreeGrafter"/>
</dbReference>
<keyword evidence="27 49" id="KW-1133">Transmembrane helix</keyword>
<dbReference type="PROSITE" id="PS01357">
    <property type="entry name" value="ZF_ZZ_1"/>
    <property type="match status" value="1"/>
</dbReference>
<evidence type="ECO:0000256" key="32">
    <source>
        <dbReference type="ARBA" id="ARBA00023159"/>
    </source>
</evidence>
<keyword evidence="38" id="KW-1208">Phospholipid metabolism</keyword>
<feature type="transmembrane region" description="Helical" evidence="49">
    <location>
        <begin position="1000"/>
        <end position="1022"/>
    </location>
</feature>
<dbReference type="SMART" id="SM00551">
    <property type="entry name" value="ZnF_TAZ"/>
    <property type="match status" value="2"/>
</dbReference>
<dbReference type="PROSITE" id="PS51727">
    <property type="entry name" value="CBP_P300_HAT"/>
    <property type="match status" value="1"/>
</dbReference>
<dbReference type="GO" id="GO:0030599">
    <property type="term" value="F:pectinesterase activity"/>
    <property type="evidence" value="ECO:0007669"/>
    <property type="project" value="InterPro"/>
</dbReference>
<dbReference type="PROSITE" id="PS00108">
    <property type="entry name" value="PROTEIN_KINASE_ST"/>
    <property type="match status" value="1"/>
</dbReference>
<dbReference type="InterPro" id="IPR041723">
    <property type="entry name" value="CCT"/>
</dbReference>
<dbReference type="FunFam" id="3.40.50.620:FF:000249">
    <property type="entry name" value="Ethanolamine-phosphate cytidylyltransferase"/>
    <property type="match status" value="1"/>
</dbReference>
<dbReference type="SMART" id="SM01250">
    <property type="entry name" value="KAT11"/>
    <property type="match status" value="1"/>
</dbReference>
<dbReference type="Proteomes" id="UP000685013">
    <property type="component" value="Chromosome 6"/>
</dbReference>
<evidence type="ECO:0000256" key="48">
    <source>
        <dbReference type="SAM" id="MobiDB-lite"/>
    </source>
</evidence>
<sequence length="3698" mass="411988">MSAVLTLLLVAFFYAGIDTTISLTHFGDSAALVSLKNEWQNTPPSWGTSNDPCGTPWEGVLCNNSRVTALRLSAMGLKGKLGGDIGGLSELKSLDLSFNIDLTGSISPAIGKLQNLNILILAGCGFSGNIPEELGNLSKLSFLALNSNKFTGTIPPSLGKLSELYWLDLASNQLTGSIPVSTSESPGLDLLLKAKHFHFNKNQLSGSISPKLFRSEMVLIHILFDGNSLSGSIPPTLGLVKTLEVLRLDRNSLTGPVPSNLNNLTNVDELNLANNKLTGPMPNLTDMYSLNYVDLSNNSFDSSAAPEWFSNLQSLTTLVVEHGSIQGSVPQAVFSLPQIQQIKLKNNSFNGTLSMGDTISPQLQLVDLQSNGISEFTFGSEYSRTLMLIGNPVCTTDNTLSNTKYCQLRDHTTQPYSTSLLYCGSKLCPPDERLNPQSCECAFPFQGTLYFRAPSFRELSNVTLFHLLESSLWTKLELTTGSVFIQNPFFNGDDYLQMELALFPPNGKYFNRSDIQRIGFALSNQTYKPPKAFGPFYFIASPYGFPDNARRTEVSSVVIIGVAIGCAILVLGLIGVGIYAIRQKKRAEKAIVLSRPFASWAPSGDDSGGAPQLKGARWFSYDELKKYTNSFSMSNEIGSGGYGKVYRGVLVDGQVVAIKRAQQGSRQGGIEFKTEIELLSRVHHKNLLGLIGFCFEQEEQMLVYEFMPNGTLRDSLSGKSGIILDWKRRLRITLGSARGLTYLHELANPPIIHRDIKSTNILLDEHLNAKVADFGLSKLVLDSQKGHVSTQVKGTLGYLDPEYYMTQQLSEKSDVYSFGVVMLELLTAKLPIQKGKYVVREVRTLMNKNEEEYYGLKQILDAAILNNTTAITGLGKFLELAMQCVEESAAERPTMSEVAKAIESILQSDGIGTNATTPSTSATEFGASKTAPTHPYNDPITKDTDDIEKLRWSRNYSGVRIAAGFYDLIASYYHKLMGATAGSMDPDAGSSENAQRWARFIATCLIGGTVIGVSLLGLHLGIPHQPSLKIWRRKKKPVRVYMDGCFDMMHYGHCNALRQARALGDQLVVGVVSDAEIIANKGPPVTPLNERMIMVNAVKWVDEVIPDAPYAITEDFMRKLFDEYKIDYIIHGDDPCVLPDGTDAYALAKKAGRYKQIKRTEGVSSTDIVGRMLLCVRERSISDTQNHSSLQRQFSHGHSQKLDDSGSRSGTRVSHFLPTSRRIVQFSNGKGPGPDARIVYIDGAFDLFHAGHVEILKHARAMGDFLLVGIHTDLNVSANRGAHRPIMNLHERSLSVLACRYVDEVIIGAPWEVSKDMITTFNISLVVHGTVAEINDFQKKEGNPYAVPISMGIFKILDSPLDITTTTIIRRIVSNHEAYQKRNEKKANSERRYYDDKAYVSVIWRGGPPRATFNMDPELYKARIFMQEKIFEILLQRHQRPIDEIQKLKFKDIVKRLEEGLFKTAHTKDDYMNLDTLETRLHNLIKRSPPNNQNQQYQQVVSSSSTISQMIPTPGMAHSGNSKMMVASSDDSVISTSASLAPTTVSTGSIMPTGGINGGSFNRADGPLSNGYQQSPSYSVVSGGTISSAGAQRIASQMIPTPGFSNNINHISSNQSYVSRDSSSNGSGLPSVEPTGLSQVQLQKQHIGGQNNRILHNLGSQMGSGIRSGLQQKSYGFTNGAVNGSLGLIGGNVQLMKESSTSEGYLAVPSYGNLTKPVQQSFDQNEKSLVQGDGYGMNNTDSFGSENLYGSATSVGSMMTAHNLNSANLSSISKTSSSFSSNQSNFHGAQQGTHSPLIDGSDKMNFQPPLSSRENIIDSHTQQQFQQSHHQFQPQLFLQQSSVQKQQIQPQQHLLNNDSFSQVQLVSNLGSHVKQEPGGEHHSGPYQPQVSEHFPLPETHNQFQQNSSDDCVRNSQYLSVSSSQNDICSPLSQNSQQMQQFFHPHLSNSNSQNRFSNPAGALSDATLQGQWHPQSQDRNHRPGSIVHEQNVQSDFHRKVSGHDKMQCDNLPTEGSTIGHSVVTGTKSEPPNPLNATCQNNNSMRQFRNQQKWLLFMRHARRCGAPEGKCPERNCITVQKLWQHLDKCSSSQCRYPRCQHTKVLLHHHKQCKDPNCPVCIPVRSYIQSRKKVCVRNASDSNLQKSTNGFPKSCDTPDNSARFSLKTPQGTETSKDLQSSLKRMKIEQSSQSLVPESESSAVSTSAMSERPMSLDGQCQNYQHGDVTMAVKHEPVDVKMDVLQSSTLESHSDLKEANADNNCSHRSDGDLDELSSLPKQENVKIEKETESSMQDTSTHVSEPAAATKSGKPKIKGVSLTELFTPEQVREHILSLRQWVGQSKSKAEKNQAMEQSMSENSCQLCAVEKLTFEPPPIYCTPCGARIKRNAMYHTVGAGDTRHYFCIPCYNDARGEAIVVDGTAIPKSRLEKKKNDEETEEWWVQCDKCEAWQHQICALFNGRRNDGGQAEYTCPNCYIHEIERGERIPLPQSAVLGAKDLPKTILSDHIEQRLVRKLKQERLERARIQGKSYDEVPGADGLVIRVVSSVDKKLEVKQRFLEIFQEENYPFEFPYKSKAILLFQKIEGVEVCLFGMYVQEFGSECQFPNQRRVYLSYLDSVKYFRPEIKTHTGEALRTFVYHEILIGYLEYCKKRGFTSCYIWACPPLKGEDYILYCHPEIQKTPKSDKLREWYLSMLRKASKENIVVDLTNLYDHFFVSTGECKAKVTAARLPYFDGDYWPGAAEDLIYQLRQEEDGRKQNKKGLTKKTITKRALKASGQSDLSGNASKDLLLMHKLGETISPMKEDFIMVHLQHACSHCCILMVSGSRWVCNQCKNFQLCDKCYETEQKREEREKHPINQREKHPINQREKHILYPEEINDVPVDTKDKDEILESEFFDTRQAFLSLCQGNHYQYDTLRRAKHSSMMVLYHLHNPTAPAFVTTCNICHLDIETGQGWRCEVCPDYDVCNACYQKDGGIDHPHKLTNHPSMVDRDAQNKEARQVRVLQLRKMLDLLVHASQCRSAHCQYPNCRKVKGLFRHGIQCKIRASGGCVLCKKMWYLLQLHARACKESQCHVPRCRDLKEHLRRLQQQSDSRRRAAVMEMMRQRAAELNNTGLPHNVIVKATVPFKSTRHLPNLRLRPFLNSLTFPPKSFIYSDSPVSSPVSSSPVSSSPVSSLNTNHKQSHLNNPILMAKLTKTHLKFWMFMLLILFPMAPAADLEQTECLKVPSSEFSNSVLSTIGVVRQVMLIFSPFTKFLGDSRLSTAISDCLDLLDSSSDQLSWSLSAAQNPKAKNNSTGDLSSDLKTWLSAAGVNPETCMEGFEGTNSIVKGLVSEGINQLTSQVYNLLSMVKSISNQPAGKGESEFPAWLKTEEQSLLQQNDFAADATVAADGTGDFTTVMEAVLAAPDKSMRRYVIYVKKGVYFENVEIKKKKWNIMMIGDGIDATVISGNRSFIDGWTTFRSATFAVSGRGFIARDITFENTAGPEKHQAVALRSDSDLSVFFRCRMSGYQDTLYTHTMRQFYRECHISGTVDFLFGDATVVFQNCTILAKKGLPNQKNTITAQGRKDPNQPTGFSIQFCNISADSDLQPSVNATATYLGRPWKEYSRTIIMQSYISNAIRPEGWLEWNGDFALNTLFYAEFMNYGPGAGLAKRVNWPGYHRLNQTSEATNFTVSQFIEGNLWLPSTGVKFTSGFGAN</sequence>
<feature type="compositionally biased region" description="Polar residues" evidence="48">
    <location>
        <begin position="2143"/>
        <end position="2179"/>
    </location>
</feature>
<dbReference type="InterPro" id="IPR017441">
    <property type="entry name" value="Protein_kinase_ATP_BS"/>
</dbReference>
<dbReference type="GO" id="GO:0005524">
    <property type="term" value="F:ATP binding"/>
    <property type="evidence" value="ECO:0007669"/>
    <property type="project" value="UniProtKB-UniRule"/>
</dbReference>
<evidence type="ECO:0000256" key="45">
    <source>
        <dbReference type="ARBA" id="ARBA00071269"/>
    </source>
</evidence>
<keyword evidence="19" id="KW-0677">Repeat</keyword>
<evidence type="ECO:0000256" key="46">
    <source>
        <dbReference type="PROSITE-ProRule" id="PRU00228"/>
    </source>
</evidence>
<accession>A0AAV6NE74</accession>
<dbReference type="GO" id="GO:0004306">
    <property type="term" value="F:ethanolamine-phosphate cytidylyltransferase activity"/>
    <property type="evidence" value="ECO:0007669"/>
    <property type="project" value="UniProtKB-EC"/>
</dbReference>
<keyword evidence="22" id="KW-0418">Kinase</keyword>
<feature type="transmembrane region" description="Helical" evidence="49">
    <location>
        <begin position="557"/>
        <end position="581"/>
    </location>
</feature>
<evidence type="ECO:0000256" key="3">
    <source>
        <dbReference type="ARBA" id="ARBA00004479"/>
    </source>
</evidence>
<dbReference type="GO" id="GO:0005667">
    <property type="term" value="C:transcription regulator complex"/>
    <property type="evidence" value="ECO:0007669"/>
    <property type="project" value="TreeGrafter"/>
</dbReference>
<feature type="compositionally biased region" description="Low complexity" evidence="48">
    <location>
        <begin position="2185"/>
        <end position="2207"/>
    </location>
</feature>
<evidence type="ECO:0000256" key="28">
    <source>
        <dbReference type="ARBA" id="ARBA00023015"/>
    </source>
</evidence>
<evidence type="ECO:0000256" key="11">
    <source>
        <dbReference type="ARBA" id="ARBA00022516"/>
    </source>
</evidence>
<dbReference type="GO" id="GO:0003713">
    <property type="term" value="F:transcription coactivator activity"/>
    <property type="evidence" value="ECO:0007669"/>
    <property type="project" value="TreeGrafter"/>
</dbReference>
<evidence type="ECO:0000313" key="55">
    <source>
        <dbReference type="EMBL" id="KAG6596294.1"/>
    </source>
</evidence>
<dbReference type="PROSITE" id="PS50135">
    <property type="entry name" value="ZF_ZZ_2"/>
    <property type="match status" value="2"/>
</dbReference>
<evidence type="ECO:0000256" key="4">
    <source>
        <dbReference type="ARBA" id="ARBA00005184"/>
    </source>
</evidence>
<dbReference type="CDD" id="cd02173">
    <property type="entry name" value="ECT"/>
    <property type="match status" value="1"/>
</dbReference>
<comment type="pathway">
    <text evidence="4">Glycan metabolism; pectin degradation; 2-dehydro-3-deoxy-D-gluconate from pectin: step 1/5.</text>
</comment>
<keyword evidence="30" id="KW-0443">Lipid metabolism</keyword>
<evidence type="ECO:0000256" key="44">
    <source>
        <dbReference type="ARBA" id="ARBA00050753"/>
    </source>
</evidence>
<gene>
    <name evidence="55" type="primary">HAC1-3</name>
    <name evidence="55" type="ORF">SDJN03_09474</name>
</gene>
<dbReference type="EC" id="2.7.7.14" evidence="41"/>
<keyword evidence="33" id="KW-0804">Transcription</keyword>
<keyword evidence="12" id="KW-0723">Serine/threonine-protein kinase</keyword>
<dbReference type="GO" id="GO:0008270">
    <property type="term" value="F:zinc ion binding"/>
    <property type="evidence" value="ECO:0007669"/>
    <property type="project" value="UniProtKB-KW"/>
</dbReference>
<dbReference type="CDD" id="cd15614">
    <property type="entry name" value="PHD_HAC_like"/>
    <property type="match status" value="1"/>
</dbReference>
<keyword evidence="15 49" id="KW-0812">Transmembrane</keyword>
<dbReference type="FunFam" id="3.30.60.90:FF:000018">
    <property type="entry name" value="Histone acetyltransferase HAC1"/>
    <property type="match status" value="1"/>
</dbReference>
<keyword evidence="21 46" id="KW-0863">Zinc-finger</keyword>
<evidence type="ECO:0000256" key="21">
    <source>
        <dbReference type="ARBA" id="ARBA00022771"/>
    </source>
</evidence>
<protein>
    <recommendedName>
        <fullName evidence="45">Ethanolamine-phosphate cytidylyltransferase</fullName>
        <ecNumber evidence="10">2.3.1.48</ecNumber>
        <ecNumber evidence="9">2.7.11.1</ecNumber>
        <ecNumber evidence="41">2.7.7.14</ecNumber>
    </recommendedName>
    <alternativeName>
        <fullName evidence="42">CTP:phosphoethanolamine cytidylyltransferase</fullName>
    </alternativeName>
</protein>
<evidence type="ECO:0000256" key="36">
    <source>
        <dbReference type="ARBA" id="ARBA00023209"/>
    </source>
</evidence>
<proteinExistence type="inferred from homology"/>
<feature type="compositionally biased region" description="Polar residues" evidence="48">
    <location>
        <begin position="1617"/>
        <end position="1628"/>
    </location>
</feature>
<dbReference type="FunFam" id="3.40.50.620:FF:000390">
    <property type="entry name" value="Ethanolamine-phosphate cytidylyltransferase"/>
    <property type="match status" value="1"/>
</dbReference>
<comment type="pathway">
    <text evidence="40">Phospholipid metabolism; phosphatidylethanolamine biosynthesis; phosphatidylethanolamine from ethanolamine: step 2/3.</text>
</comment>
<feature type="compositionally biased region" description="Basic and acidic residues" evidence="48">
    <location>
        <begin position="2278"/>
        <end position="2287"/>
    </location>
</feature>
<evidence type="ECO:0000256" key="2">
    <source>
        <dbReference type="ARBA" id="ARBA00004123"/>
    </source>
</evidence>
<feature type="domain" description="Protein kinase" evidence="51">
    <location>
        <begin position="631"/>
        <end position="906"/>
    </location>
</feature>
<keyword evidence="20 47" id="KW-0547">Nucleotide-binding</keyword>
<evidence type="ECO:0000256" key="12">
    <source>
        <dbReference type="ARBA" id="ARBA00022527"/>
    </source>
</evidence>
<feature type="region of interest" description="Disordered" evidence="48">
    <location>
        <begin position="1615"/>
        <end position="1636"/>
    </location>
</feature>
<keyword evidence="18 50" id="KW-0732">Signal</keyword>
<evidence type="ECO:0000256" key="8">
    <source>
        <dbReference type="ARBA" id="ARBA00010101"/>
    </source>
</evidence>
<keyword evidence="13" id="KW-0433">Leucine-rich repeat</keyword>
<dbReference type="InterPro" id="IPR006501">
    <property type="entry name" value="Pectinesterase_inhib_dom"/>
</dbReference>
<evidence type="ECO:0000256" key="31">
    <source>
        <dbReference type="ARBA" id="ARBA00023136"/>
    </source>
</evidence>
<evidence type="ECO:0000256" key="7">
    <source>
        <dbReference type="ARBA" id="ARBA00007786"/>
    </source>
</evidence>
<feature type="domain" description="CBP/p300-type HAT" evidence="54">
    <location>
        <begin position="2490"/>
        <end position="2934"/>
    </location>
</feature>
<evidence type="ECO:0000256" key="17">
    <source>
        <dbReference type="ARBA" id="ARBA00022723"/>
    </source>
</evidence>
<dbReference type="NCBIfam" id="TIGR00125">
    <property type="entry name" value="cyt_tran_rel"/>
    <property type="match status" value="2"/>
</dbReference>
<evidence type="ECO:0000256" key="22">
    <source>
        <dbReference type="ARBA" id="ARBA00022777"/>
    </source>
</evidence>
<evidence type="ECO:0000256" key="25">
    <source>
        <dbReference type="ARBA" id="ARBA00022840"/>
    </source>
</evidence>
<dbReference type="InterPro" id="IPR031162">
    <property type="entry name" value="CBP_P300_HAT"/>
</dbReference>
<evidence type="ECO:0000256" key="5">
    <source>
        <dbReference type="ARBA" id="ARBA00005189"/>
    </source>
</evidence>
<dbReference type="SMART" id="SM00220">
    <property type="entry name" value="S_TKc"/>
    <property type="match status" value="1"/>
</dbReference>
<keyword evidence="37" id="KW-0539">Nucleus</keyword>
<feature type="signal peptide" evidence="50">
    <location>
        <begin position="1"/>
        <end position="19"/>
    </location>
</feature>